<dbReference type="Pfam" id="PF01935">
    <property type="entry name" value="DUF87"/>
    <property type="match status" value="1"/>
</dbReference>
<dbReference type="InterPro" id="IPR051162">
    <property type="entry name" value="T4SS_component"/>
</dbReference>
<evidence type="ECO:0000256" key="2">
    <source>
        <dbReference type="SAM" id="MobiDB-lite"/>
    </source>
</evidence>
<dbReference type="eggNOG" id="COG0433">
    <property type="taxonomic scope" value="Bacteria"/>
</dbReference>
<dbReference type="CDD" id="cd01127">
    <property type="entry name" value="TrwB_TraG_TraD_VirD4"/>
    <property type="match status" value="1"/>
</dbReference>
<dbReference type="STRING" id="749222.Nitsa_0043"/>
<reference evidence="4 5" key="1">
    <citation type="journal article" date="2011" name="Stand. Genomic Sci.">
        <title>Complete genome sequence of Nitratifractor salsuginis type strain (E9I37-1).</title>
        <authorList>
            <person name="Anderson I."/>
            <person name="Sikorski J."/>
            <person name="Zeytun A."/>
            <person name="Nolan M."/>
            <person name="Lapidus A."/>
            <person name="Lucas S."/>
            <person name="Hammon N."/>
            <person name="Deshpande S."/>
            <person name="Cheng J.F."/>
            <person name="Tapia R."/>
            <person name="Han C."/>
            <person name="Goodwin L."/>
            <person name="Pitluck S."/>
            <person name="Liolios K."/>
            <person name="Pagani I."/>
            <person name="Ivanova N."/>
            <person name="Huntemann M."/>
            <person name="Mavromatis K."/>
            <person name="Ovchinikova G."/>
            <person name="Pati A."/>
            <person name="Chen A."/>
            <person name="Palaniappan K."/>
            <person name="Land M."/>
            <person name="Hauser L."/>
            <person name="Brambilla E.M."/>
            <person name="Ngatchou-Djao O.D."/>
            <person name="Rohde M."/>
            <person name="Tindall B.J."/>
            <person name="Goker M."/>
            <person name="Detter J.C."/>
            <person name="Woyke T."/>
            <person name="Bristow J."/>
            <person name="Eisen J.A."/>
            <person name="Markowitz V."/>
            <person name="Hugenholtz P."/>
            <person name="Klenk H.P."/>
            <person name="Kyrpides N.C."/>
        </authorList>
    </citation>
    <scope>NUCLEOTIDE SEQUENCE [LARGE SCALE GENOMIC DNA]</scope>
    <source>
        <strain evidence="5">DSM 16511 / JCM 12458 / E9I37-1</strain>
    </source>
</reference>
<gene>
    <name evidence="4" type="ordered locus">Nitsa_0043</name>
</gene>
<dbReference type="InterPro" id="IPR002789">
    <property type="entry name" value="HerA_central"/>
</dbReference>
<protein>
    <recommendedName>
        <fullName evidence="3">Helicase HerA central domain-containing protein</fullName>
    </recommendedName>
</protein>
<dbReference type="KEGG" id="nsa:Nitsa_0043"/>
<proteinExistence type="predicted"/>
<reference evidence="5" key="2">
    <citation type="submission" date="2011-01" db="EMBL/GenBank/DDBJ databases">
        <title>The complete genome of Nitratifractor salsuginis DSM 16511.</title>
        <authorList>
            <consortium name="US DOE Joint Genome Institute (JGI-PGF)"/>
            <person name="Lucas S."/>
            <person name="Copeland A."/>
            <person name="Lapidus A."/>
            <person name="Bruce D."/>
            <person name="Goodwin L."/>
            <person name="Pitluck S."/>
            <person name="Kyrpides N."/>
            <person name="Mavromatis K."/>
            <person name="Ivanova N."/>
            <person name="Mikhailova N."/>
            <person name="Zeytun A."/>
            <person name="Detter J.C."/>
            <person name="Tapia R."/>
            <person name="Han C."/>
            <person name="Land M."/>
            <person name="Hauser L."/>
            <person name="Markowitz V."/>
            <person name="Cheng J.-F."/>
            <person name="Hugenholtz P."/>
            <person name="Woyke T."/>
            <person name="Wu D."/>
            <person name="Tindall B."/>
            <person name="Schuetze A."/>
            <person name="Brambilla E."/>
            <person name="Klenk H.-P."/>
            <person name="Eisen J.A."/>
        </authorList>
    </citation>
    <scope>NUCLEOTIDE SEQUENCE [LARGE SCALE GENOMIC DNA]</scope>
    <source>
        <strain evidence="5">DSM 16511 / JCM 12458 / E9I37-1</strain>
    </source>
</reference>
<dbReference type="Proteomes" id="UP000008633">
    <property type="component" value="Chromosome"/>
</dbReference>
<dbReference type="HOGENOM" id="CLU_017077_0_0_7"/>
<keyword evidence="5" id="KW-1185">Reference proteome</keyword>
<name>E6WY68_NITSE</name>
<sequence>MNNLKSIYEKAGLFYLGKDVDPDSMEPTDILTLLKNKNFTTHAAIIGMTGSGKTGLGIDLLEEAAIDNIPSIVIDPKGDMGDLCLTDPQFRPESFLPWVEEEAKSKGEAPETLAQETAKTWKEGIESWGQDSERVARFQAVPKHIYTPGSQAGIPVNIVSSLEAPPAEILEDADSLSAYIKSTVSGLLALLGIEADPLESKEYILLSQVIMHAWGTGESLNLEGLIGRIINPSFKKIGVLPLESFYPEKERFAFATRFNAVIASPGFVNWLSGEALDMQKLLYDGEGRAKIAIFTISHLSDDERMFFVTLLLNKYIAWMRRQSGSTRLRTLLYMDEIYGFFPPVKNPPSKEPMITLLKQARAYGVGIVLSTQNPVDLDYKGLANIGTWFIGRLQTRQDIDRVIDGLGGKADEQMSREAIAKYLANLPKRTFFLKSAHLEGIRLFTTRWAMSYLKGPLTRKEISALMQAYKEESETSVKPTAAAPSTDGYGPAPVLPTSTPQHFEPDPSGTLRFSPWLAAHCRVEFHDQSRGFDHTLAETDWLRLEPEMSAPNWEEKESEELPFERWPVKAPAQGRFAPLPGFISQDPGLKKSARALQNELYQTLRLTLYRNRRLKMESKPGESRSDFLVRVRDRLDELKEEALEKLKERYAAKEERLKDRLRRTQEQIEKEKADRTSSLISVGASILGALFGGRGPSASKIGTAINRSGRVLKEGGDLSRAQQRFQELQNKLEDLEAELEEKIDAIDEEYSLENYPVEEFSLRPKKSDIHIETIALVWRPEL</sequence>
<feature type="coiled-coil region" evidence="1">
    <location>
        <begin position="628"/>
        <end position="674"/>
    </location>
</feature>
<dbReference type="EMBL" id="CP002452">
    <property type="protein sequence ID" value="ADV45316.1"/>
    <property type="molecule type" value="Genomic_DNA"/>
</dbReference>
<evidence type="ECO:0000313" key="4">
    <source>
        <dbReference type="EMBL" id="ADV45316.1"/>
    </source>
</evidence>
<dbReference type="Gene3D" id="3.40.50.300">
    <property type="entry name" value="P-loop containing nucleotide triphosphate hydrolases"/>
    <property type="match status" value="2"/>
</dbReference>
<evidence type="ECO:0000259" key="3">
    <source>
        <dbReference type="Pfam" id="PF01935"/>
    </source>
</evidence>
<dbReference type="OrthoDB" id="9758751at2"/>
<feature type="region of interest" description="Disordered" evidence="2">
    <location>
        <begin position="473"/>
        <end position="506"/>
    </location>
</feature>
<evidence type="ECO:0000313" key="5">
    <source>
        <dbReference type="Proteomes" id="UP000008633"/>
    </source>
</evidence>
<keyword evidence="1" id="KW-0175">Coiled coil</keyword>
<accession>E6WY68</accession>
<evidence type="ECO:0000256" key="1">
    <source>
        <dbReference type="SAM" id="Coils"/>
    </source>
</evidence>
<dbReference type="AlphaFoldDB" id="E6WY68"/>
<dbReference type="SUPFAM" id="SSF52540">
    <property type="entry name" value="P-loop containing nucleoside triphosphate hydrolases"/>
    <property type="match status" value="1"/>
</dbReference>
<feature type="domain" description="Helicase HerA central" evidence="3">
    <location>
        <begin position="34"/>
        <end position="83"/>
    </location>
</feature>
<dbReference type="InterPro" id="IPR027417">
    <property type="entry name" value="P-loop_NTPase"/>
</dbReference>
<feature type="coiled-coil region" evidence="1">
    <location>
        <begin position="718"/>
        <end position="752"/>
    </location>
</feature>
<organism evidence="4 5">
    <name type="scientific">Nitratifractor salsuginis (strain DSM 16511 / JCM 12458 / E9I37-1)</name>
    <dbReference type="NCBI Taxonomy" id="749222"/>
    <lineage>
        <taxon>Bacteria</taxon>
        <taxon>Pseudomonadati</taxon>
        <taxon>Campylobacterota</taxon>
        <taxon>Epsilonproteobacteria</taxon>
        <taxon>Campylobacterales</taxon>
        <taxon>Sulfurovaceae</taxon>
        <taxon>Nitratifractor</taxon>
    </lineage>
</organism>
<dbReference type="PANTHER" id="PTHR30121:SF6">
    <property type="entry name" value="SLR6007 PROTEIN"/>
    <property type="match status" value="1"/>
</dbReference>
<dbReference type="PANTHER" id="PTHR30121">
    <property type="entry name" value="UNCHARACTERIZED PROTEIN YJGR-RELATED"/>
    <property type="match status" value="1"/>
</dbReference>
<dbReference type="RefSeq" id="WP_013553013.1">
    <property type="nucleotide sequence ID" value="NC_014935.1"/>
</dbReference>